<dbReference type="RefSeq" id="WP_013926214.1">
    <property type="nucleotide sequence ID" value="NC_015703.1"/>
</dbReference>
<gene>
    <name evidence="2" type="ordered locus">Runsl_0441</name>
</gene>
<dbReference type="InterPro" id="IPR006674">
    <property type="entry name" value="HD_domain"/>
</dbReference>
<reference evidence="2 3" key="2">
    <citation type="journal article" date="2012" name="Stand. Genomic Sci.">
        <title>Complete genome sequence of the aquatic bacterium Runella slithyformis type strain (LSU 4(T)).</title>
        <authorList>
            <person name="Copeland A."/>
            <person name="Zhang X."/>
            <person name="Misra M."/>
            <person name="Lapidus A."/>
            <person name="Nolan M."/>
            <person name="Lucas S."/>
            <person name="Deshpande S."/>
            <person name="Cheng J.F."/>
            <person name="Tapia R."/>
            <person name="Goodwin L.A."/>
            <person name="Pitluck S."/>
            <person name="Liolios K."/>
            <person name="Pagani I."/>
            <person name="Ivanova N."/>
            <person name="Mikhailova N."/>
            <person name="Pati A."/>
            <person name="Chen A."/>
            <person name="Palaniappan K."/>
            <person name="Land M."/>
            <person name="Hauser L."/>
            <person name="Pan C."/>
            <person name="Jeffries C.D."/>
            <person name="Detter J.C."/>
            <person name="Brambilla E.M."/>
            <person name="Rohde M."/>
            <person name="Djao O.D."/>
            <person name="Goker M."/>
            <person name="Sikorski J."/>
            <person name="Tindall B.J."/>
            <person name="Woyke T."/>
            <person name="Bristow J."/>
            <person name="Eisen J.A."/>
            <person name="Markowitz V."/>
            <person name="Hugenholtz P."/>
            <person name="Kyrpides N.C."/>
            <person name="Klenk H.P."/>
            <person name="Mavromatis K."/>
        </authorList>
    </citation>
    <scope>NUCLEOTIDE SEQUENCE [LARGE SCALE GENOMIC DNA]</scope>
    <source>
        <strain evidence="3">ATCC 29530 / DSM 19594 / LMG 11500 / NCIMB 11436 / LSU 4</strain>
    </source>
</reference>
<keyword evidence="3" id="KW-1185">Reference proteome</keyword>
<dbReference type="Pfam" id="PF01966">
    <property type="entry name" value="HD"/>
    <property type="match status" value="1"/>
</dbReference>
<proteinExistence type="predicted"/>
<name>A0A7U4E4B7_RUNSL</name>
<dbReference type="SUPFAM" id="SSF109604">
    <property type="entry name" value="HD-domain/PDEase-like"/>
    <property type="match status" value="1"/>
</dbReference>
<reference evidence="3" key="1">
    <citation type="submission" date="2011-06" db="EMBL/GenBank/DDBJ databases">
        <title>The complete genome of chromosome of Runella slithyformis DSM 19594.</title>
        <authorList>
            <consortium name="US DOE Joint Genome Institute (JGI-PGF)"/>
            <person name="Lucas S."/>
            <person name="Han J."/>
            <person name="Lapidus A."/>
            <person name="Bruce D."/>
            <person name="Goodwin L."/>
            <person name="Pitluck S."/>
            <person name="Peters L."/>
            <person name="Kyrpides N."/>
            <person name="Mavromatis K."/>
            <person name="Ivanova N."/>
            <person name="Ovchinnikova G."/>
            <person name="Zhang X."/>
            <person name="Misra M."/>
            <person name="Detter J.C."/>
            <person name="Tapia R."/>
            <person name="Han C."/>
            <person name="Land M."/>
            <person name="Hauser L."/>
            <person name="Markowitz V."/>
            <person name="Cheng J.-F."/>
            <person name="Hugenholtz P."/>
            <person name="Woyke T."/>
            <person name="Wu D."/>
            <person name="Tindall B."/>
            <person name="Faehrich R."/>
            <person name="Brambilla E."/>
            <person name="Klenk H.-P."/>
            <person name="Eisen J.A."/>
        </authorList>
    </citation>
    <scope>NUCLEOTIDE SEQUENCE [LARGE SCALE GENOMIC DNA]</scope>
    <source>
        <strain evidence="3">ATCC 29530 / DSM 19594 / LMG 11500 / NCIMB 11436 / LSU 4</strain>
    </source>
</reference>
<dbReference type="Gene3D" id="1.10.3210.10">
    <property type="entry name" value="Hypothetical protein af1432"/>
    <property type="match status" value="1"/>
</dbReference>
<dbReference type="EMBL" id="CP002859">
    <property type="protein sequence ID" value="AEI46889.1"/>
    <property type="molecule type" value="Genomic_DNA"/>
</dbReference>
<dbReference type="Proteomes" id="UP000000493">
    <property type="component" value="Chromosome"/>
</dbReference>
<sequence length="198" mass="22375">MLRPQDIPIWQEAKPHLNVRSNDIHTLVSAVFAQQLLDFYPEAEADIVLPAIILHDTGWSKVPQEKLLLAFGPGAKYPEIQRMHELKGVEVAIEILQKAGFDPLRINAITDIIDGHDTTKEARSLNDAVTKDADKLWRYSSGGITIIQGWFGISRAEVLDILENYVFPTLLTDFGRRMAKSLLEVEKTTLRFELPTNE</sequence>
<feature type="domain" description="HD" evidence="1">
    <location>
        <begin position="24"/>
        <end position="136"/>
    </location>
</feature>
<evidence type="ECO:0000313" key="2">
    <source>
        <dbReference type="EMBL" id="AEI46889.1"/>
    </source>
</evidence>
<protein>
    <submittedName>
        <fullName evidence="2">Metal-dependent phosphohydrolase HD sub domain protein</fullName>
    </submittedName>
</protein>
<evidence type="ECO:0000259" key="1">
    <source>
        <dbReference type="Pfam" id="PF01966"/>
    </source>
</evidence>
<evidence type="ECO:0000313" key="3">
    <source>
        <dbReference type="Proteomes" id="UP000000493"/>
    </source>
</evidence>
<dbReference type="KEGG" id="rsi:Runsl_0441"/>
<accession>A0A7U4E4B7</accession>
<dbReference type="AlphaFoldDB" id="A0A7U4E4B7"/>
<organism evidence="2 3">
    <name type="scientific">Runella slithyformis (strain ATCC 29530 / DSM 19594 / LMG 11500 / NCIMB 11436 / LSU 4)</name>
    <dbReference type="NCBI Taxonomy" id="761193"/>
    <lineage>
        <taxon>Bacteria</taxon>
        <taxon>Pseudomonadati</taxon>
        <taxon>Bacteroidota</taxon>
        <taxon>Cytophagia</taxon>
        <taxon>Cytophagales</taxon>
        <taxon>Spirosomataceae</taxon>
        <taxon>Runella</taxon>
    </lineage>
</organism>